<name>A0A8C5I9A0_JUNHY</name>
<accession>A0A8C5I9A0</accession>
<protein>
    <submittedName>
        <fullName evidence="5">Uncharacterized protein</fullName>
    </submittedName>
</protein>
<feature type="region of interest" description="Disordered" evidence="4">
    <location>
        <begin position="1"/>
        <end position="225"/>
    </location>
</feature>
<dbReference type="GO" id="GO:0032233">
    <property type="term" value="P:positive regulation of actin filament bundle assembly"/>
    <property type="evidence" value="ECO:0007669"/>
    <property type="project" value="TreeGrafter"/>
</dbReference>
<evidence type="ECO:0000256" key="3">
    <source>
        <dbReference type="ARBA" id="ARBA00023212"/>
    </source>
</evidence>
<feature type="compositionally biased region" description="Basic and acidic residues" evidence="4">
    <location>
        <begin position="89"/>
        <end position="102"/>
    </location>
</feature>
<dbReference type="PANTHER" id="PTHR13936">
    <property type="entry name" value="PROFILIN"/>
    <property type="match status" value="1"/>
</dbReference>
<dbReference type="OMA" id="KSEEPCC"/>
<dbReference type="Ensembl" id="ENSJHYT00000000612.1">
    <property type="protein sequence ID" value="ENSJHYP00000000477.1"/>
    <property type="gene ID" value="ENSJHYG00000000454.1"/>
</dbReference>
<dbReference type="Gene3D" id="3.30.450.30">
    <property type="entry name" value="Dynein light chain 2a, cytoplasmic"/>
    <property type="match status" value="1"/>
</dbReference>
<dbReference type="GO" id="GO:0005737">
    <property type="term" value="C:cytoplasm"/>
    <property type="evidence" value="ECO:0007669"/>
    <property type="project" value="TreeGrafter"/>
</dbReference>
<dbReference type="PANTHER" id="PTHR13936:SF14">
    <property type="entry name" value="PROFILIN-1"/>
    <property type="match status" value="1"/>
</dbReference>
<reference evidence="5" key="1">
    <citation type="submission" date="2025-08" db="UniProtKB">
        <authorList>
            <consortium name="Ensembl"/>
        </authorList>
    </citation>
    <scope>IDENTIFICATION</scope>
</reference>
<dbReference type="GO" id="GO:0030833">
    <property type="term" value="P:regulation of actin filament polymerization"/>
    <property type="evidence" value="ECO:0007669"/>
    <property type="project" value="TreeGrafter"/>
</dbReference>
<keyword evidence="2" id="KW-0963">Cytoplasm</keyword>
<dbReference type="Proteomes" id="UP000694408">
    <property type="component" value="Unplaced"/>
</dbReference>
<keyword evidence="3" id="KW-0206">Cytoskeleton</keyword>
<dbReference type="GO" id="GO:0030036">
    <property type="term" value="P:actin cytoskeleton organization"/>
    <property type="evidence" value="ECO:0007669"/>
    <property type="project" value="InterPro"/>
</dbReference>
<evidence type="ECO:0000256" key="4">
    <source>
        <dbReference type="SAM" id="MobiDB-lite"/>
    </source>
</evidence>
<sequence length="325" mass="34125">KPPRGAAVGPPPPPRLDRTAQAPSEKPAPFPAESPAPRGRPRPPRPARPPRRRHERVGALRGDAASGRHLPGCRYRRLSRHPCRLGRRPRQDLRQYHGERRAPAGPGGDSALRRFPPKRAEGGGTRRPLRGGADPPHPSRDGLREGQKREKNAKAPAWSAAGRGMGGARALPAVPVPGEGRYRGGPAGRGGAQRRGSPLLNPAPSVSGGRSWAGKGGMGEHHVLRRPPSPVPVAFMALPGVDGGGLVEGEPAEVAALVGPERGPLLVQGLTLGGLRCSVIRDSLLVEGEHSMDLRTKGAAGAPTYNITAAITNKSEEPCCCPCHP</sequence>
<feature type="compositionally biased region" description="Basic residues" evidence="4">
    <location>
        <begin position="74"/>
        <end position="88"/>
    </location>
</feature>
<organism evidence="5 6">
    <name type="scientific">Junco hyemalis</name>
    <name type="common">Dark-eyed junco</name>
    <dbReference type="NCBI Taxonomy" id="40217"/>
    <lineage>
        <taxon>Eukaryota</taxon>
        <taxon>Metazoa</taxon>
        <taxon>Chordata</taxon>
        <taxon>Craniata</taxon>
        <taxon>Vertebrata</taxon>
        <taxon>Euteleostomi</taxon>
        <taxon>Archelosauria</taxon>
        <taxon>Archosauria</taxon>
        <taxon>Dinosauria</taxon>
        <taxon>Saurischia</taxon>
        <taxon>Theropoda</taxon>
        <taxon>Coelurosauria</taxon>
        <taxon>Aves</taxon>
        <taxon>Neognathae</taxon>
        <taxon>Neoaves</taxon>
        <taxon>Telluraves</taxon>
        <taxon>Australaves</taxon>
        <taxon>Passeriformes</taxon>
        <taxon>Passerellidae</taxon>
        <taxon>Junco</taxon>
    </lineage>
</organism>
<dbReference type="InterPro" id="IPR036140">
    <property type="entry name" value="PFN_sf"/>
</dbReference>
<dbReference type="InterPro" id="IPR005454">
    <property type="entry name" value="Profilin1/2/3_vertebrate"/>
</dbReference>
<dbReference type="GO" id="GO:0003779">
    <property type="term" value="F:actin binding"/>
    <property type="evidence" value="ECO:0007669"/>
    <property type="project" value="InterPro"/>
</dbReference>
<dbReference type="SUPFAM" id="SSF55770">
    <property type="entry name" value="Profilin (actin-binding protein)"/>
    <property type="match status" value="1"/>
</dbReference>
<evidence type="ECO:0000313" key="5">
    <source>
        <dbReference type="Ensembl" id="ENSJHYP00000000477.1"/>
    </source>
</evidence>
<evidence type="ECO:0000256" key="1">
    <source>
        <dbReference type="ARBA" id="ARBA00004245"/>
    </source>
</evidence>
<comment type="subcellular location">
    <subcellularLocation>
        <location evidence="1">Cytoplasm</location>
        <location evidence="1">Cytoskeleton</location>
    </subcellularLocation>
</comment>
<dbReference type="AlphaFoldDB" id="A0A8C5I9A0"/>
<proteinExistence type="predicted"/>
<dbReference type="GO" id="GO:0005856">
    <property type="term" value="C:cytoskeleton"/>
    <property type="evidence" value="ECO:0007669"/>
    <property type="project" value="UniProtKB-SubCell"/>
</dbReference>
<feature type="compositionally biased region" description="Basic residues" evidence="4">
    <location>
        <begin position="39"/>
        <end position="55"/>
    </location>
</feature>
<reference evidence="5" key="2">
    <citation type="submission" date="2025-09" db="UniProtKB">
        <authorList>
            <consortium name="Ensembl"/>
        </authorList>
    </citation>
    <scope>IDENTIFICATION</scope>
</reference>
<evidence type="ECO:0000313" key="6">
    <source>
        <dbReference type="Proteomes" id="UP000694408"/>
    </source>
</evidence>
<feature type="compositionally biased region" description="Basic and acidic residues" evidence="4">
    <location>
        <begin position="137"/>
        <end position="153"/>
    </location>
</feature>
<dbReference type="PRINTS" id="PR01639">
    <property type="entry name" value="PROFILINMAML"/>
</dbReference>
<feature type="compositionally biased region" description="Gly residues" evidence="4">
    <location>
        <begin position="183"/>
        <end position="193"/>
    </location>
</feature>
<keyword evidence="6" id="KW-1185">Reference proteome</keyword>
<evidence type="ECO:0000256" key="2">
    <source>
        <dbReference type="ARBA" id="ARBA00022490"/>
    </source>
</evidence>